<sequence length="195" mass="22976">MSTSLDEVAFEWQIILCIEAKLKLTATNNNSSLGCKVTPQLQNKFEIVNITSVLEVKSLKVFTCCLRLFVKRKILMTQNYPFSEFLLVFKNFRTLHIDFSPFSKALKFLNHCLDQQKHKRYEKSRNKKEIPKFREKINRESGMLRKKLNSTFINRPLFRQMRIKYLSSVFQPPSEPTTLTQKNRLKDKSMDNATT</sequence>
<accession>A0A1J1I1J1</accession>
<gene>
    <name evidence="2" type="ORF">CLUMA_CG007668</name>
</gene>
<feature type="compositionally biased region" description="Polar residues" evidence="1">
    <location>
        <begin position="171"/>
        <end position="182"/>
    </location>
</feature>
<evidence type="ECO:0000256" key="1">
    <source>
        <dbReference type="SAM" id="MobiDB-lite"/>
    </source>
</evidence>
<dbReference type="EMBL" id="CVRI01000038">
    <property type="protein sequence ID" value="CRK94149.1"/>
    <property type="molecule type" value="Genomic_DNA"/>
</dbReference>
<feature type="region of interest" description="Disordered" evidence="1">
    <location>
        <begin position="171"/>
        <end position="195"/>
    </location>
</feature>
<keyword evidence="3" id="KW-1185">Reference proteome</keyword>
<dbReference type="Proteomes" id="UP000183832">
    <property type="component" value="Unassembled WGS sequence"/>
</dbReference>
<protein>
    <submittedName>
        <fullName evidence="2">CLUMA_CG007668, isoform A</fullName>
    </submittedName>
</protein>
<evidence type="ECO:0000313" key="2">
    <source>
        <dbReference type="EMBL" id="CRK94149.1"/>
    </source>
</evidence>
<evidence type="ECO:0000313" key="3">
    <source>
        <dbReference type="Proteomes" id="UP000183832"/>
    </source>
</evidence>
<organism evidence="2 3">
    <name type="scientific">Clunio marinus</name>
    <dbReference type="NCBI Taxonomy" id="568069"/>
    <lineage>
        <taxon>Eukaryota</taxon>
        <taxon>Metazoa</taxon>
        <taxon>Ecdysozoa</taxon>
        <taxon>Arthropoda</taxon>
        <taxon>Hexapoda</taxon>
        <taxon>Insecta</taxon>
        <taxon>Pterygota</taxon>
        <taxon>Neoptera</taxon>
        <taxon>Endopterygota</taxon>
        <taxon>Diptera</taxon>
        <taxon>Nematocera</taxon>
        <taxon>Chironomoidea</taxon>
        <taxon>Chironomidae</taxon>
        <taxon>Clunio</taxon>
    </lineage>
</organism>
<name>A0A1J1I1J1_9DIPT</name>
<feature type="compositionally biased region" description="Basic and acidic residues" evidence="1">
    <location>
        <begin position="184"/>
        <end position="195"/>
    </location>
</feature>
<dbReference type="AlphaFoldDB" id="A0A1J1I1J1"/>
<proteinExistence type="predicted"/>
<reference evidence="2 3" key="1">
    <citation type="submission" date="2015-04" db="EMBL/GenBank/DDBJ databases">
        <authorList>
            <person name="Syromyatnikov M.Y."/>
            <person name="Popov V.N."/>
        </authorList>
    </citation>
    <scope>NUCLEOTIDE SEQUENCE [LARGE SCALE GENOMIC DNA]</scope>
</reference>